<gene>
    <name evidence="3" type="ORF">CR165_03630</name>
</gene>
<evidence type="ECO:0000256" key="2">
    <source>
        <dbReference type="SAM" id="MobiDB-lite"/>
    </source>
</evidence>
<protein>
    <recommendedName>
        <fullName evidence="5">Tripartite tricarboxylate transporter substrate binding protein</fullName>
    </recommendedName>
</protein>
<dbReference type="Gene3D" id="3.40.190.150">
    <property type="entry name" value="Bordetella uptake gene, domain 1"/>
    <property type="match status" value="1"/>
</dbReference>
<dbReference type="Proteomes" id="UP000245048">
    <property type="component" value="Unassembled WGS sequence"/>
</dbReference>
<dbReference type="CDD" id="cd07012">
    <property type="entry name" value="PBP2_Bug_TTT"/>
    <property type="match status" value="1"/>
</dbReference>
<reference evidence="4" key="1">
    <citation type="submission" date="2017-10" db="EMBL/GenBank/DDBJ databases">
        <authorList>
            <person name="Toshchakov S.V."/>
            <person name="Goeva M.A."/>
        </authorList>
    </citation>
    <scope>NUCLEOTIDE SEQUENCE [LARGE SCALE GENOMIC DNA]</scope>
    <source>
        <strain evidence="4">JR1/69-1-13</strain>
    </source>
</reference>
<organism evidence="3 4">
    <name type="scientific">Teichococcus aestuarii</name>
    <dbReference type="NCBI Taxonomy" id="568898"/>
    <lineage>
        <taxon>Bacteria</taxon>
        <taxon>Pseudomonadati</taxon>
        <taxon>Pseudomonadota</taxon>
        <taxon>Alphaproteobacteria</taxon>
        <taxon>Acetobacterales</taxon>
        <taxon>Roseomonadaceae</taxon>
        <taxon>Roseomonas</taxon>
    </lineage>
</organism>
<dbReference type="AlphaFoldDB" id="A0A2U1V7U3"/>
<comment type="similarity">
    <text evidence="1">Belongs to the UPF0065 (bug) family.</text>
</comment>
<evidence type="ECO:0000313" key="3">
    <source>
        <dbReference type="EMBL" id="PWC29970.1"/>
    </source>
</evidence>
<dbReference type="EMBL" id="PDOA01000002">
    <property type="protein sequence ID" value="PWC29970.1"/>
    <property type="molecule type" value="Genomic_DNA"/>
</dbReference>
<keyword evidence="4" id="KW-1185">Reference proteome</keyword>
<accession>A0A2U1V7U3</accession>
<proteinExistence type="inferred from homology"/>
<dbReference type="InterPro" id="IPR042100">
    <property type="entry name" value="Bug_dom1"/>
</dbReference>
<comment type="caution">
    <text evidence="3">The sequence shown here is derived from an EMBL/GenBank/DDBJ whole genome shotgun (WGS) entry which is preliminary data.</text>
</comment>
<dbReference type="PANTHER" id="PTHR42928">
    <property type="entry name" value="TRICARBOXYLATE-BINDING PROTEIN"/>
    <property type="match status" value="1"/>
</dbReference>
<feature type="compositionally biased region" description="Basic and acidic residues" evidence="2">
    <location>
        <begin position="32"/>
        <end position="42"/>
    </location>
</feature>
<dbReference type="OrthoDB" id="7250553at2"/>
<dbReference type="SUPFAM" id="SSF53850">
    <property type="entry name" value="Periplasmic binding protein-like II"/>
    <property type="match status" value="1"/>
</dbReference>
<evidence type="ECO:0000256" key="1">
    <source>
        <dbReference type="ARBA" id="ARBA00006987"/>
    </source>
</evidence>
<dbReference type="PANTHER" id="PTHR42928:SF5">
    <property type="entry name" value="BLR1237 PROTEIN"/>
    <property type="match status" value="1"/>
</dbReference>
<name>A0A2U1V7U3_9PROT</name>
<evidence type="ECO:0000313" key="4">
    <source>
        <dbReference type="Proteomes" id="UP000245048"/>
    </source>
</evidence>
<dbReference type="Gene3D" id="3.40.190.10">
    <property type="entry name" value="Periplasmic binding protein-like II"/>
    <property type="match status" value="1"/>
</dbReference>
<dbReference type="InterPro" id="IPR005064">
    <property type="entry name" value="BUG"/>
</dbReference>
<dbReference type="Pfam" id="PF03401">
    <property type="entry name" value="TctC"/>
    <property type="match status" value="1"/>
</dbReference>
<evidence type="ECO:0008006" key="5">
    <source>
        <dbReference type="Google" id="ProtNLM"/>
    </source>
</evidence>
<sequence>MRWRPCGHGTHRTPLVDSRQTVDTLRAAPQHGRREPFRDRPASTRPIRRAGAAKEGNAMLQRRTLLGAALALPAQALPAPGGGARAQAAYPDRPVRVIVGFAPGGATDITTRLLAPRLQAALGTTYPVVVENRPGGSGNVATQAVVNATPDGHTLLMGTISALAINPSLFTDLGFNPQADLTPIGLFADVLNVLVVPVDRPWKTLPELIAAAKAKPEALNYSSSGIGGAGHLGGALLDHLAGIRTTHVAYRGGGPAMTDLVSGKMDFSFATAPTALPLIEAGKLRALAVPTARRSPLLPDVPAVAETVPGFEVANWYAMLGPRGLPQPVAARLSAALREALADPQLVSALSHHGAEPRPSTPEALARFLKQETEKWRPILQASGTRPE</sequence>
<feature type="region of interest" description="Disordered" evidence="2">
    <location>
        <begin position="27"/>
        <end position="54"/>
    </location>
</feature>